<protein>
    <submittedName>
        <fullName evidence="2">Uncharacterized protein</fullName>
    </submittedName>
</protein>
<sequence>MKKGLLFAMVLMLVACGVENNINFSTTQGNCADGSTNASYCMAVTIQNNNGGQNYINSTNYPITNLSLNVSGASNVGYPSAQGSSYDPNNCLGSTINPGSSCTFYLWLTGESFGVGTHTPITVNANYTVNNTLPWVTSGNSATSSLTVYETPGLQISSTGSSPAYNGYVQTYNNNGFNTPFKAESESIANAVANDNYYGFLYLAGNSGIYFSGNSNYAGNATGGSSSIKGATNLIISGQTIYGNPNGSLSNSVYTASMQKESFSWTQYATGLTNPTTNISAITGTRLFFANANNAYVCTQNATGNNCSQEGVGINGGNITALGYTTLSASSGTVYTGIIAGNAGGLWAESGVIGSPVNSWVSVTTGNGAAIANVIKIVSDINNNLYIATATGNFYLFPANGNVGAQTSSLTSFPWTVQNPVAMVVDNNGGVIYIANSSGVIYSCPNSTTGAGSCTSIGQSAYTSGILGLNIITQLTSG</sequence>
<dbReference type="KEGG" id="nba:CUN60_02520"/>
<reference evidence="3" key="1">
    <citation type="submission" date="2017-11" db="EMBL/GenBank/DDBJ databases">
        <authorList>
            <person name="Chan K.G."/>
            <person name="Lee L.S."/>
        </authorList>
    </citation>
    <scope>NUCLEOTIDE SEQUENCE [LARGE SCALE GENOMIC DNA]</scope>
    <source>
        <strain evidence="3">DSM 100970</strain>
    </source>
</reference>
<keyword evidence="1" id="KW-0732">Signal</keyword>
<keyword evidence="3" id="KW-1185">Reference proteome</keyword>
<dbReference type="PROSITE" id="PS51257">
    <property type="entry name" value="PROKAR_LIPOPROTEIN"/>
    <property type="match status" value="1"/>
</dbReference>
<dbReference type="RefSeq" id="WP_102950524.1">
    <property type="nucleotide sequence ID" value="NZ_CP024847.1"/>
</dbReference>
<evidence type="ECO:0000256" key="1">
    <source>
        <dbReference type="SAM" id="SignalP"/>
    </source>
</evidence>
<dbReference type="AlphaFoldDB" id="A0A2I7N441"/>
<name>A0A2I7N441_9NEIS</name>
<dbReference type="Proteomes" id="UP000236655">
    <property type="component" value="Chromosome"/>
</dbReference>
<dbReference type="EMBL" id="CP024847">
    <property type="protein sequence ID" value="AUR51224.1"/>
    <property type="molecule type" value="Genomic_DNA"/>
</dbReference>
<feature type="chain" id="PRO_5014475758" evidence="1">
    <location>
        <begin position="21"/>
        <end position="478"/>
    </location>
</feature>
<proteinExistence type="predicted"/>
<accession>A0A2I7N441</accession>
<feature type="signal peptide" evidence="1">
    <location>
        <begin position="1"/>
        <end position="20"/>
    </location>
</feature>
<organism evidence="2 3">
    <name type="scientific">Aquella oligotrophica</name>
    <dbReference type="NCBI Taxonomy" id="2067065"/>
    <lineage>
        <taxon>Bacteria</taxon>
        <taxon>Pseudomonadati</taxon>
        <taxon>Pseudomonadota</taxon>
        <taxon>Betaproteobacteria</taxon>
        <taxon>Neisseriales</taxon>
        <taxon>Neisseriaceae</taxon>
        <taxon>Aquella</taxon>
    </lineage>
</organism>
<evidence type="ECO:0000313" key="2">
    <source>
        <dbReference type="EMBL" id="AUR51224.1"/>
    </source>
</evidence>
<gene>
    <name evidence="2" type="ORF">CUN60_02520</name>
</gene>
<evidence type="ECO:0000313" key="3">
    <source>
        <dbReference type="Proteomes" id="UP000236655"/>
    </source>
</evidence>